<dbReference type="KEGG" id="cam:101500647"/>
<dbReference type="PANTHER" id="PTHR46119">
    <property type="entry name" value="OS08G0405700 PROTEIN"/>
    <property type="match status" value="1"/>
</dbReference>
<accession>A0A1S2Z8A0</accession>
<dbReference type="Gene3D" id="3.30.70.100">
    <property type="match status" value="1"/>
</dbReference>
<evidence type="ECO:0000313" key="3">
    <source>
        <dbReference type="RefSeq" id="XP_004516848.1"/>
    </source>
</evidence>
<dbReference type="OrthoDB" id="1295525at2759"/>
<dbReference type="InterPro" id="IPR044526">
    <property type="entry name" value="NAKR1-3"/>
</dbReference>
<name>A0A1S2Z8A0_CICAR</name>
<evidence type="ECO:0000313" key="2">
    <source>
        <dbReference type="Proteomes" id="UP000087171"/>
    </source>
</evidence>
<dbReference type="InterPro" id="IPR006121">
    <property type="entry name" value="HMA_dom"/>
</dbReference>
<dbReference type="SUPFAM" id="SSF55008">
    <property type="entry name" value="HMA, heavy metal-associated domain"/>
    <property type="match status" value="1"/>
</dbReference>
<keyword evidence="2" id="KW-1185">Reference proteome</keyword>
<dbReference type="Proteomes" id="UP000087171">
    <property type="component" value="Unplaced"/>
</dbReference>
<dbReference type="PaxDb" id="3827-XP_004516848.1"/>
<dbReference type="GeneID" id="101500647"/>
<dbReference type="InterPro" id="IPR036163">
    <property type="entry name" value="HMA_dom_sf"/>
</dbReference>
<dbReference type="CDD" id="cd00371">
    <property type="entry name" value="HMA"/>
    <property type="match status" value="1"/>
</dbReference>
<dbReference type="Pfam" id="PF00403">
    <property type="entry name" value="HMA"/>
    <property type="match status" value="1"/>
</dbReference>
<feature type="domain" description="HMA" evidence="1">
    <location>
        <begin position="28"/>
        <end position="69"/>
    </location>
</feature>
<dbReference type="GO" id="GO:0046872">
    <property type="term" value="F:metal ion binding"/>
    <property type="evidence" value="ECO:0007669"/>
    <property type="project" value="InterPro"/>
</dbReference>
<evidence type="ECO:0000259" key="1">
    <source>
        <dbReference type="Pfam" id="PF00403"/>
    </source>
</evidence>
<organism evidence="2 3">
    <name type="scientific">Cicer arietinum</name>
    <name type="common">Chickpea</name>
    <name type="synonym">Garbanzo</name>
    <dbReference type="NCBI Taxonomy" id="3827"/>
    <lineage>
        <taxon>Eukaryota</taxon>
        <taxon>Viridiplantae</taxon>
        <taxon>Streptophyta</taxon>
        <taxon>Embryophyta</taxon>
        <taxon>Tracheophyta</taxon>
        <taxon>Spermatophyta</taxon>
        <taxon>Magnoliopsida</taxon>
        <taxon>eudicotyledons</taxon>
        <taxon>Gunneridae</taxon>
        <taxon>Pentapetalae</taxon>
        <taxon>rosids</taxon>
        <taxon>fabids</taxon>
        <taxon>Fabales</taxon>
        <taxon>Fabaceae</taxon>
        <taxon>Papilionoideae</taxon>
        <taxon>50 kb inversion clade</taxon>
        <taxon>NPAAA clade</taxon>
        <taxon>Hologalegina</taxon>
        <taxon>IRL clade</taxon>
        <taxon>Cicereae</taxon>
        <taxon>Cicer</taxon>
    </lineage>
</organism>
<proteinExistence type="predicted"/>
<dbReference type="AlphaFoldDB" id="A0A1S2Z8A0"/>
<dbReference type="eggNOG" id="ENOG502S8KU">
    <property type="taxonomic scope" value="Eukaryota"/>
</dbReference>
<sequence length="111" mass="12308">MASTNENDDNRSLLYLKNLTLPSFQVVVIAANMGCNVCQGRVSRVVSKMTGLTEYTIDVRKNEVTVKGDFMARCNFQYKTFGSSTLQSATGPPKSLSSCLTKFDKHKCNKK</sequence>
<dbReference type="PANTHER" id="PTHR46119:SF15">
    <property type="entry name" value="PROTEIN SODIUM POTASSIUM ROOT DEFECTIVE 2"/>
    <property type="match status" value="1"/>
</dbReference>
<reference evidence="3" key="1">
    <citation type="submission" date="2025-08" db="UniProtKB">
        <authorList>
            <consortium name="RefSeq"/>
        </authorList>
    </citation>
    <scope>IDENTIFICATION</scope>
    <source>
        <tissue evidence="3">Etiolated seedlings</tissue>
    </source>
</reference>
<dbReference type="RefSeq" id="XP_004516848.1">
    <property type="nucleotide sequence ID" value="XM_004516791.3"/>
</dbReference>
<gene>
    <name evidence="3" type="primary">LOC101500647</name>
</gene>
<protein>
    <submittedName>
        <fullName evidence="3">Uncharacterized protein LOC101500647 isoform X3</fullName>
    </submittedName>
</protein>